<protein>
    <recommendedName>
        <fullName evidence="9">Exonuclease domain-containing protein</fullName>
    </recommendedName>
</protein>
<reference evidence="7" key="2">
    <citation type="submission" date="2024-10" db="UniProtKB">
        <authorList>
            <consortium name="EnsemblProtists"/>
        </authorList>
    </citation>
    <scope>IDENTIFICATION</scope>
</reference>
<evidence type="ECO:0000313" key="7">
    <source>
        <dbReference type="EnsemblProtists" id="EOD22183"/>
    </source>
</evidence>
<organism evidence="7 8">
    <name type="scientific">Emiliania huxleyi (strain CCMP1516)</name>
    <dbReference type="NCBI Taxonomy" id="280463"/>
    <lineage>
        <taxon>Eukaryota</taxon>
        <taxon>Haptista</taxon>
        <taxon>Haptophyta</taxon>
        <taxon>Prymnesiophyceae</taxon>
        <taxon>Isochrysidales</taxon>
        <taxon>Noelaerhabdaceae</taxon>
        <taxon>Emiliania</taxon>
    </lineage>
</organism>
<comment type="subcellular location">
    <subcellularLocation>
        <location evidence="1">Nucleus</location>
    </subcellularLocation>
</comment>
<dbReference type="GO" id="GO:0004527">
    <property type="term" value="F:exonuclease activity"/>
    <property type="evidence" value="ECO:0007669"/>
    <property type="project" value="InterPro"/>
</dbReference>
<evidence type="ECO:0000256" key="3">
    <source>
        <dbReference type="ARBA" id="ARBA00022722"/>
    </source>
</evidence>
<dbReference type="EnsemblProtists" id="EOD22183">
    <property type="protein sequence ID" value="EOD22183"/>
    <property type="gene ID" value="EMIHUDRAFT_207319"/>
</dbReference>
<dbReference type="Proteomes" id="UP000013827">
    <property type="component" value="Unassembled WGS sequence"/>
</dbReference>
<dbReference type="HOGENOM" id="CLU_515301_0_0_1"/>
<dbReference type="Gene3D" id="3.30.420.10">
    <property type="entry name" value="Ribonuclease H-like superfamily/Ribonuclease H"/>
    <property type="match status" value="2"/>
</dbReference>
<dbReference type="PANTHER" id="PTHR12801">
    <property type="entry name" value="RNA EXONUCLEASE REXO1 / RECO3 FAMILY MEMBER-RELATED"/>
    <property type="match status" value="1"/>
</dbReference>
<dbReference type="PANTHER" id="PTHR12801:SF115">
    <property type="entry name" value="FI18136P1-RELATED"/>
    <property type="match status" value="1"/>
</dbReference>
<keyword evidence="8" id="KW-1185">Reference proteome</keyword>
<evidence type="ECO:0000256" key="2">
    <source>
        <dbReference type="ARBA" id="ARBA00006357"/>
    </source>
</evidence>
<dbReference type="AlphaFoldDB" id="A0A0D3JF98"/>
<dbReference type="GO" id="GO:0005634">
    <property type="term" value="C:nucleus"/>
    <property type="evidence" value="ECO:0007669"/>
    <property type="project" value="UniProtKB-SubCell"/>
</dbReference>
<dbReference type="RefSeq" id="XP_005774612.1">
    <property type="nucleotide sequence ID" value="XM_005774555.1"/>
</dbReference>
<keyword evidence="5" id="KW-0539">Nucleus</keyword>
<dbReference type="GO" id="GO:0003676">
    <property type="term" value="F:nucleic acid binding"/>
    <property type="evidence" value="ECO:0007669"/>
    <property type="project" value="InterPro"/>
</dbReference>
<evidence type="ECO:0000256" key="1">
    <source>
        <dbReference type="ARBA" id="ARBA00004123"/>
    </source>
</evidence>
<dbReference type="InterPro" id="IPR036397">
    <property type="entry name" value="RNaseH_sf"/>
</dbReference>
<dbReference type="InterPro" id="IPR012337">
    <property type="entry name" value="RNaseH-like_sf"/>
</dbReference>
<reference evidence="8" key="1">
    <citation type="journal article" date="2013" name="Nature">
        <title>Pan genome of the phytoplankton Emiliania underpins its global distribution.</title>
        <authorList>
            <person name="Read B.A."/>
            <person name="Kegel J."/>
            <person name="Klute M.J."/>
            <person name="Kuo A."/>
            <person name="Lefebvre S.C."/>
            <person name="Maumus F."/>
            <person name="Mayer C."/>
            <person name="Miller J."/>
            <person name="Monier A."/>
            <person name="Salamov A."/>
            <person name="Young J."/>
            <person name="Aguilar M."/>
            <person name="Claverie J.M."/>
            <person name="Frickenhaus S."/>
            <person name="Gonzalez K."/>
            <person name="Herman E.K."/>
            <person name="Lin Y.C."/>
            <person name="Napier J."/>
            <person name="Ogata H."/>
            <person name="Sarno A.F."/>
            <person name="Shmutz J."/>
            <person name="Schroeder D."/>
            <person name="de Vargas C."/>
            <person name="Verret F."/>
            <person name="von Dassow P."/>
            <person name="Valentin K."/>
            <person name="Van de Peer Y."/>
            <person name="Wheeler G."/>
            <person name="Dacks J.B."/>
            <person name="Delwiche C.F."/>
            <person name="Dyhrman S.T."/>
            <person name="Glockner G."/>
            <person name="John U."/>
            <person name="Richards T."/>
            <person name="Worden A.Z."/>
            <person name="Zhang X."/>
            <person name="Grigoriev I.V."/>
            <person name="Allen A.E."/>
            <person name="Bidle K."/>
            <person name="Borodovsky M."/>
            <person name="Bowler C."/>
            <person name="Brownlee C."/>
            <person name="Cock J.M."/>
            <person name="Elias M."/>
            <person name="Gladyshev V.N."/>
            <person name="Groth M."/>
            <person name="Guda C."/>
            <person name="Hadaegh A."/>
            <person name="Iglesias-Rodriguez M.D."/>
            <person name="Jenkins J."/>
            <person name="Jones B.M."/>
            <person name="Lawson T."/>
            <person name="Leese F."/>
            <person name="Lindquist E."/>
            <person name="Lobanov A."/>
            <person name="Lomsadze A."/>
            <person name="Malik S.B."/>
            <person name="Marsh M.E."/>
            <person name="Mackinder L."/>
            <person name="Mock T."/>
            <person name="Mueller-Roeber B."/>
            <person name="Pagarete A."/>
            <person name="Parker M."/>
            <person name="Probert I."/>
            <person name="Quesneville H."/>
            <person name="Raines C."/>
            <person name="Rensing S.A."/>
            <person name="Riano-Pachon D.M."/>
            <person name="Richier S."/>
            <person name="Rokitta S."/>
            <person name="Shiraiwa Y."/>
            <person name="Soanes D.M."/>
            <person name="van der Giezen M."/>
            <person name="Wahlund T.M."/>
            <person name="Williams B."/>
            <person name="Wilson W."/>
            <person name="Wolfe G."/>
            <person name="Wurch L.L."/>
        </authorList>
    </citation>
    <scope>NUCLEOTIDE SEQUENCE</scope>
</reference>
<dbReference type="GeneID" id="17267730"/>
<name>A0A0D3JF98_EMIH1</name>
<keyword evidence="4" id="KW-0378">Hydrolase</keyword>
<dbReference type="eggNOG" id="KOG2248">
    <property type="taxonomic scope" value="Eukaryota"/>
</dbReference>
<dbReference type="SUPFAM" id="SSF53098">
    <property type="entry name" value="Ribonuclease H-like"/>
    <property type="match status" value="1"/>
</dbReference>
<dbReference type="InterPro" id="IPR047021">
    <property type="entry name" value="REXO1/3/4-like"/>
</dbReference>
<evidence type="ECO:0000256" key="5">
    <source>
        <dbReference type="ARBA" id="ARBA00023242"/>
    </source>
</evidence>
<dbReference type="PaxDb" id="2903-EOD22183"/>
<evidence type="ECO:0000256" key="6">
    <source>
        <dbReference type="SAM" id="MobiDB-lite"/>
    </source>
</evidence>
<feature type="region of interest" description="Disordered" evidence="6">
    <location>
        <begin position="115"/>
        <end position="175"/>
    </location>
</feature>
<evidence type="ECO:0008006" key="9">
    <source>
        <dbReference type="Google" id="ProtNLM"/>
    </source>
</evidence>
<comment type="similarity">
    <text evidence="2">Belongs to the REXO1/REXO3 family.</text>
</comment>
<dbReference type="KEGG" id="ehx:EMIHUDRAFT_207319"/>
<accession>A0A0D3JF98</accession>
<evidence type="ECO:0000313" key="8">
    <source>
        <dbReference type="Proteomes" id="UP000013827"/>
    </source>
</evidence>
<evidence type="ECO:0000256" key="4">
    <source>
        <dbReference type="ARBA" id="ARBA00022801"/>
    </source>
</evidence>
<sequence length="529" mass="55734">MGGRWTDDDDTHERHTDTNKLTCTGLVRWGTNTDPTPGARCSLHLLEKAPDAIGCSDVQNVLLWALHPELGSMPGWVLVRNRPLIHGAVVILVPGLDAGAVRSLRLEAEGAVLRRMRPPKSSPSRTAETIAAELMRVPVKPPKNKRSAPGDDVPAQAAAPPPQVAPSSAPHPQRAEGGWYQSYVQQFSLTEAELRENGYPAVIAPGAGQSVAEVASAGAAEAAEAPSRSSIGTQTDAAVPMALRPLLDEVIVPERYVTDHLTAYSGITPEMLAAATTTASAARRVLDTALLYPLRYNLQGAPAKSSLRALTWRFLKRQIQTGARGHDPTEDAAAAMELAQLKLRHGARFGLPGSEAGGTYASLLSSLAKAGWGCSALELLDESGARRVEVDSDEAGIAYAAAELSEPRRFVWLPLRELASAEATADQTSRAAALETLRSRLAELIAAAPPNTLVAVVGCGASAGGGATGGADKPSPSATSRPLGCVALTVVSGRDPVSRGTLKEQAFKKAKKYFEDFEVWSPRALLVSC</sequence>
<proteinExistence type="inferred from homology"/>
<dbReference type="STRING" id="2903.R1CH97"/>
<keyword evidence="3" id="KW-0540">Nuclease</keyword>